<sequence length="648" mass="69921">MIPSASSAPPGEALFPALAPQDFWRPPATGYSGSVTQHISHRANNFKRHPKRRKCIRPSPPPPPNTPCPIELVDFGDLHPQRSFRELLFNGSVLFGIEFSYAMETAYVTPVLLQMGLPDQLYSLVWFISPILGALLGLSLLLNGRDIGTALADTASDHKWGILLTVCGVVLMDFSADSADNPSHAYMMDVCSPADQDRGLNIHALLAGLGGGFGYVVGGIHWDKTSFGRALGGQLRVIYIFTAVILSITTVLTLVSIPERPLRPPGEKKPAMKSPSLPLPPSPPVLCEEGAGQTVPCPPPAPSLYASFSSPISPLSPLTPKYGSFISRDSSLTGINEFASSFATSNIDSVLIDCFTGGHDSYLAIPGSLPRQAISVSFPRAPDSFYRQDRVLGDRRDVTLAAGPDGDVLRVGSLDTSKPRSAGILKRPQTLAIPDAAGGSGPDTSRRRNVTFSQQVANILLNGVKYESELTGSSEPSGQPLSMRHLCFTICNMPRALRHLCVNHFLGWLSFEGMLLFYTDFMGEVVFQGDPKAPHTSEAYQKYNSGVTVGCWGMCIYAFSAAFYSAVLEKLEEHLSVRTLYFIAYLAFGLGTGLATLSRNLYVVLSLCVTYGVLFSTLCTLPYSLLCDYYQSKQVSALAFLASGPVSK</sequence>
<dbReference type="Proteomes" id="UP001214576">
    <property type="component" value="Unassembled WGS sequence"/>
</dbReference>
<feature type="transmembrane region" description="Helical" evidence="6">
    <location>
        <begin position="579"/>
        <end position="597"/>
    </location>
</feature>
<accession>A0AAD4TZ87</accession>
<feature type="transmembrane region" description="Helical" evidence="6">
    <location>
        <begin position="123"/>
        <end position="142"/>
    </location>
</feature>
<dbReference type="GO" id="GO:0016020">
    <property type="term" value="C:membrane"/>
    <property type="evidence" value="ECO:0007669"/>
    <property type="project" value="UniProtKB-SubCell"/>
</dbReference>
<evidence type="ECO:0000256" key="5">
    <source>
        <dbReference type="ARBA" id="ARBA00023136"/>
    </source>
</evidence>
<dbReference type="PANTHER" id="PTHR19432:SF6">
    <property type="entry name" value="PROTON-ASSOCIATED SUGAR TRANSPORTER A"/>
    <property type="match status" value="1"/>
</dbReference>
<keyword evidence="3 6" id="KW-0812">Transmembrane</keyword>
<comment type="caution">
    <text evidence="7">The sequence shown here is derived from an EMBL/GenBank/DDBJ whole genome shotgun (WGS) entry which is preliminary data.</text>
</comment>
<proteinExistence type="predicted"/>
<evidence type="ECO:0000256" key="2">
    <source>
        <dbReference type="ARBA" id="ARBA00022448"/>
    </source>
</evidence>
<feature type="transmembrane region" description="Helical" evidence="6">
    <location>
        <begin position="547"/>
        <end position="567"/>
    </location>
</feature>
<organism evidence="7 8">
    <name type="scientific">Ovis ammon polii</name>
    <dbReference type="NCBI Taxonomy" id="230172"/>
    <lineage>
        <taxon>Eukaryota</taxon>
        <taxon>Metazoa</taxon>
        <taxon>Chordata</taxon>
        <taxon>Craniata</taxon>
        <taxon>Vertebrata</taxon>
        <taxon>Euteleostomi</taxon>
        <taxon>Mammalia</taxon>
        <taxon>Eutheria</taxon>
        <taxon>Laurasiatheria</taxon>
        <taxon>Artiodactyla</taxon>
        <taxon>Ruminantia</taxon>
        <taxon>Pecora</taxon>
        <taxon>Bovidae</taxon>
        <taxon>Caprinae</taxon>
        <taxon>Ovis</taxon>
    </lineage>
</organism>
<keyword evidence="8" id="KW-1185">Reference proteome</keyword>
<comment type="subcellular location">
    <subcellularLocation>
        <location evidence="1">Membrane</location>
        <topology evidence="1">Multi-pass membrane protein</topology>
    </subcellularLocation>
</comment>
<name>A0AAD4TZ87_OVIAM</name>
<reference evidence="7" key="1">
    <citation type="submission" date="2022-03" db="EMBL/GenBank/DDBJ databases">
        <title>Genomic analyses of argali, domestic sheep and their hybrids provide insights into chromosomal evolution, heterosis and genetic basis of agronomic traits.</title>
        <authorList>
            <person name="Li M."/>
        </authorList>
    </citation>
    <scope>NUCLEOTIDE SEQUENCE</scope>
    <source>
        <strain evidence="7">CAU-MHL-2022a</strain>
        <tissue evidence="7">Skin</tissue>
    </source>
</reference>
<evidence type="ECO:0000256" key="3">
    <source>
        <dbReference type="ARBA" id="ARBA00022692"/>
    </source>
</evidence>
<gene>
    <name evidence="7" type="ORF">MG293_013100</name>
</gene>
<keyword evidence="2" id="KW-0813">Transport</keyword>
<dbReference type="PANTHER" id="PTHR19432">
    <property type="entry name" value="SUGAR TRANSPORTER"/>
    <property type="match status" value="1"/>
</dbReference>
<evidence type="ECO:0000256" key="4">
    <source>
        <dbReference type="ARBA" id="ARBA00022989"/>
    </source>
</evidence>
<dbReference type="GO" id="GO:0008506">
    <property type="term" value="F:sucrose:proton symporter activity"/>
    <property type="evidence" value="ECO:0007669"/>
    <property type="project" value="TreeGrafter"/>
</dbReference>
<dbReference type="SUPFAM" id="SSF103473">
    <property type="entry name" value="MFS general substrate transporter"/>
    <property type="match status" value="1"/>
</dbReference>
<feature type="transmembrane region" description="Helical" evidence="6">
    <location>
        <begin position="237"/>
        <end position="257"/>
    </location>
</feature>
<feature type="transmembrane region" description="Helical" evidence="6">
    <location>
        <begin position="603"/>
        <end position="626"/>
    </location>
</feature>
<evidence type="ECO:0000256" key="6">
    <source>
        <dbReference type="SAM" id="Phobius"/>
    </source>
</evidence>
<feature type="transmembrane region" description="Helical" evidence="6">
    <location>
        <begin position="505"/>
        <end position="527"/>
    </location>
</feature>
<evidence type="ECO:0000313" key="7">
    <source>
        <dbReference type="EMBL" id="KAI4536897.1"/>
    </source>
</evidence>
<evidence type="ECO:0000313" key="8">
    <source>
        <dbReference type="Proteomes" id="UP001214576"/>
    </source>
</evidence>
<dbReference type="AlphaFoldDB" id="A0AAD4TZ87"/>
<dbReference type="Gene3D" id="1.20.1250.20">
    <property type="entry name" value="MFS general substrate transporter like domains"/>
    <property type="match status" value="1"/>
</dbReference>
<feature type="transmembrane region" description="Helical" evidence="6">
    <location>
        <begin position="202"/>
        <end position="222"/>
    </location>
</feature>
<protein>
    <recommendedName>
        <fullName evidence="9">Proton-associated sugar transporter A</fullName>
    </recommendedName>
</protein>
<dbReference type="EMBL" id="JAKZEL010000015">
    <property type="protein sequence ID" value="KAI4536897.1"/>
    <property type="molecule type" value="Genomic_DNA"/>
</dbReference>
<evidence type="ECO:0008006" key="9">
    <source>
        <dbReference type="Google" id="ProtNLM"/>
    </source>
</evidence>
<keyword evidence="5 6" id="KW-0472">Membrane</keyword>
<evidence type="ECO:0000256" key="1">
    <source>
        <dbReference type="ARBA" id="ARBA00004141"/>
    </source>
</evidence>
<keyword evidence="4 6" id="KW-1133">Transmembrane helix</keyword>
<dbReference type="InterPro" id="IPR036259">
    <property type="entry name" value="MFS_trans_sf"/>
</dbReference>